<comment type="subcellular location">
    <subcellularLocation>
        <location evidence="7">Cell membrane</location>
        <topology evidence="7">Multi-pass membrane protein</topology>
    </subcellularLocation>
    <subcellularLocation>
        <location evidence="1">Membrane</location>
        <topology evidence="1">Multi-pass membrane protein</topology>
    </subcellularLocation>
</comment>
<evidence type="ECO:0000256" key="2">
    <source>
        <dbReference type="ARBA" id="ARBA00007168"/>
    </source>
</evidence>
<dbReference type="InterPro" id="IPR007603">
    <property type="entry name" value="Choline_transptr-like"/>
</dbReference>
<dbReference type="AlphaFoldDB" id="A0A9P0B3V3"/>
<protein>
    <recommendedName>
        <fullName evidence="7">Choline transporter-like protein</fullName>
    </recommendedName>
</protein>
<evidence type="ECO:0000256" key="5">
    <source>
        <dbReference type="ARBA" id="ARBA00023136"/>
    </source>
</evidence>
<dbReference type="GO" id="GO:0005886">
    <property type="term" value="C:plasma membrane"/>
    <property type="evidence" value="ECO:0007669"/>
    <property type="project" value="UniProtKB-SubCell"/>
</dbReference>
<dbReference type="Proteomes" id="UP001154078">
    <property type="component" value="Chromosome 3"/>
</dbReference>
<sequence>MTKSTPTDEIGKPIPYDPDFKGPLKNRSCTDIICLLLFAVFIVCWVLVGIFAIKNGDPELLFVPRDSLGRRCGLDHGVEDKKYLLFYDLTKCLKVQVPFTGCPTKQICVKSCPDKVQVGPDYDSNWRQQFCDVDCPPWVLPSKPVLKRCLYNVADRRALHNGVSQVKEDEIAVLKDELRPIKLYASLFVQNGIAVFTDDPEYQKVGQVIVKDVINSWWKILIGIGVAVFVCLLYIFMLRFIAGIMVWLSILGVIALLVAGVYFSHHEWKRIPSLKENETKKRLYMASLVICSVILAIVLLVILFLRKRIVLAIALIKEGSKAVSSVTSVLVFPIVPWILQIGVIAYALVVCLYLATTGEPIYKYRTLDNDTGVDKCNVVDQFCNPGYNTNSGCICKFIGTKTTAYYKYAQAYNVFGFFWLAFFVSALSQMILAGVFAQWYWTFKKRNLPFFAVTSSVLRTLRYHIGTLAFGSLLVAICRMIRVMLEYIDHKLKKYDNPLTKAILCCMKCFFWCLEKFLKFINKNAYIMCAIHGKNFCASAKDAFLLLMRNIVRVFILDKVTDFLFFLSKLLITIGVGALAYVCFVTDLTTIDNSNIQYGFVPVVMIMIITYLISSIFFNVYSMAVDTLFLCFLEDCERNDGSAERPYFMSKNLMNIFNKKNKQS</sequence>
<proteinExistence type="inferred from homology"/>
<organism evidence="8 9">
    <name type="scientific">Brassicogethes aeneus</name>
    <name type="common">Rape pollen beetle</name>
    <name type="synonym">Meligethes aeneus</name>
    <dbReference type="NCBI Taxonomy" id="1431903"/>
    <lineage>
        <taxon>Eukaryota</taxon>
        <taxon>Metazoa</taxon>
        <taxon>Ecdysozoa</taxon>
        <taxon>Arthropoda</taxon>
        <taxon>Hexapoda</taxon>
        <taxon>Insecta</taxon>
        <taxon>Pterygota</taxon>
        <taxon>Neoptera</taxon>
        <taxon>Endopterygota</taxon>
        <taxon>Coleoptera</taxon>
        <taxon>Polyphaga</taxon>
        <taxon>Cucujiformia</taxon>
        <taxon>Nitidulidae</taxon>
        <taxon>Meligethinae</taxon>
        <taxon>Brassicogethes</taxon>
    </lineage>
</organism>
<evidence type="ECO:0000313" key="8">
    <source>
        <dbReference type="EMBL" id="CAH0553592.1"/>
    </source>
</evidence>
<feature type="transmembrane region" description="Helical" evidence="7">
    <location>
        <begin position="244"/>
        <end position="263"/>
    </location>
</feature>
<evidence type="ECO:0000256" key="3">
    <source>
        <dbReference type="ARBA" id="ARBA00022692"/>
    </source>
</evidence>
<dbReference type="PANTHER" id="PTHR12385">
    <property type="entry name" value="CHOLINE TRANSPORTER-LIKE (SLC FAMILY 44)"/>
    <property type="match status" value="1"/>
</dbReference>
<feature type="transmembrane region" description="Helical" evidence="7">
    <location>
        <begin position="334"/>
        <end position="355"/>
    </location>
</feature>
<feature type="transmembrane region" description="Helical" evidence="7">
    <location>
        <begin position="563"/>
        <end position="584"/>
    </location>
</feature>
<keyword evidence="5 7" id="KW-0472">Membrane</keyword>
<evidence type="ECO:0000256" key="4">
    <source>
        <dbReference type="ARBA" id="ARBA00022989"/>
    </source>
</evidence>
<feature type="transmembrane region" description="Helical" evidence="7">
    <location>
        <begin position="32"/>
        <end position="53"/>
    </location>
</feature>
<dbReference type="OrthoDB" id="420519at2759"/>
<gene>
    <name evidence="8" type="ORF">MELIAE_LOCUS5553</name>
</gene>
<feature type="transmembrane region" description="Helical" evidence="7">
    <location>
        <begin position="461"/>
        <end position="485"/>
    </location>
</feature>
<evidence type="ECO:0000256" key="6">
    <source>
        <dbReference type="ARBA" id="ARBA00023180"/>
    </source>
</evidence>
<keyword evidence="3 7" id="KW-0812">Transmembrane</keyword>
<name>A0A9P0B3V3_BRAAE</name>
<dbReference type="PANTHER" id="PTHR12385:SF14">
    <property type="entry name" value="CHOLINE TRANSPORTER-LIKE 2"/>
    <property type="match status" value="1"/>
</dbReference>
<comment type="function">
    <text evidence="7">Choline transporter.</text>
</comment>
<dbReference type="Pfam" id="PF04515">
    <property type="entry name" value="Choline_transpo"/>
    <property type="match status" value="1"/>
</dbReference>
<dbReference type="EMBL" id="OV121134">
    <property type="protein sequence ID" value="CAH0553592.1"/>
    <property type="molecule type" value="Genomic_DNA"/>
</dbReference>
<reference evidence="8" key="1">
    <citation type="submission" date="2021-12" db="EMBL/GenBank/DDBJ databases">
        <authorList>
            <person name="King R."/>
        </authorList>
    </citation>
    <scope>NUCLEOTIDE SEQUENCE</scope>
</reference>
<feature type="transmembrane region" description="Helical" evidence="7">
    <location>
        <begin position="217"/>
        <end position="238"/>
    </location>
</feature>
<comment type="similarity">
    <text evidence="2 7">Belongs to the CTL (choline transporter-like) family.</text>
</comment>
<keyword evidence="9" id="KW-1185">Reference proteome</keyword>
<feature type="transmembrane region" description="Helical" evidence="7">
    <location>
        <begin position="596"/>
        <end position="620"/>
    </location>
</feature>
<feature type="transmembrane region" description="Helical" evidence="7">
    <location>
        <begin position="283"/>
        <end position="305"/>
    </location>
</feature>
<evidence type="ECO:0000256" key="1">
    <source>
        <dbReference type="ARBA" id="ARBA00004141"/>
    </source>
</evidence>
<keyword evidence="4 7" id="KW-1133">Transmembrane helix</keyword>
<dbReference type="GO" id="GO:0022857">
    <property type="term" value="F:transmembrane transporter activity"/>
    <property type="evidence" value="ECO:0007669"/>
    <property type="project" value="UniProtKB-UniRule"/>
</dbReference>
<evidence type="ECO:0000256" key="7">
    <source>
        <dbReference type="RuleBase" id="RU368066"/>
    </source>
</evidence>
<evidence type="ECO:0000313" key="9">
    <source>
        <dbReference type="Proteomes" id="UP001154078"/>
    </source>
</evidence>
<keyword evidence="6" id="KW-0325">Glycoprotein</keyword>
<dbReference type="SUPFAM" id="SSF82866">
    <property type="entry name" value="Multidrug efflux transporter AcrB transmembrane domain"/>
    <property type="match status" value="1"/>
</dbReference>
<feature type="transmembrane region" description="Helical" evidence="7">
    <location>
        <begin position="417"/>
        <end position="441"/>
    </location>
</feature>
<accession>A0A9P0B3V3</accession>